<gene>
    <name evidence="17" type="ORF">SAMN02745120_0188</name>
</gene>
<evidence type="ECO:0000256" key="6">
    <source>
        <dbReference type="ARBA" id="ARBA00022679"/>
    </source>
</evidence>
<name>A0A1T4ZQJ0_9FIRM</name>
<keyword evidence="11" id="KW-0457">Lysine biosynthesis</keyword>
<dbReference type="Pfam" id="PF22468">
    <property type="entry name" value="ACT_9"/>
    <property type="match status" value="1"/>
</dbReference>
<dbReference type="GO" id="GO:0005829">
    <property type="term" value="C:cytosol"/>
    <property type="evidence" value="ECO:0007669"/>
    <property type="project" value="TreeGrafter"/>
</dbReference>
<keyword evidence="15" id="KW-0028">Amino-acid biosynthesis</keyword>
<dbReference type="GO" id="GO:0009090">
    <property type="term" value="P:homoserine biosynthetic process"/>
    <property type="evidence" value="ECO:0007669"/>
    <property type="project" value="TreeGrafter"/>
</dbReference>
<dbReference type="SUPFAM" id="SSF53633">
    <property type="entry name" value="Carbamate kinase-like"/>
    <property type="match status" value="1"/>
</dbReference>
<dbReference type="PROSITE" id="PS00324">
    <property type="entry name" value="ASPARTOKINASE"/>
    <property type="match status" value="1"/>
</dbReference>
<dbReference type="GO" id="GO:0009089">
    <property type="term" value="P:lysine biosynthetic process via diaminopimelate"/>
    <property type="evidence" value="ECO:0007669"/>
    <property type="project" value="UniProtKB-UniPathway"/>
</dbReference>
<dbReference type="RefSeq" id="WP_079588195.1">
    <property type="nucleotide sequence ID" value="NZ_FUYN01000001.1"/>
</dbReference>
<evidence type="ECO:0000256" key="15">
    <source>
        <dbReference type="RuleBase" id="RU004249"/>
    </source>
</evidence>
<dbReference type="UniPathway" id="UPA00034">
    <property type="reaction ID" value="UER00015"/>
</dbReference>
<keyword evidence="10" id="KW-0220">Diaminopimelate biosynthesis</keyword>
<dbReference type="PANTHER" id="PTHR21499:SF67">
    <property type="entry name" value="ASPARTOKINASE 3"/>
    <property type="match status" value="1"/>
</dbReference>
<dbReference type="InterPro" id="IPR018042">
    <property type="entry name" value="Aspartate_kinase_CS"/>
</dbReference>
<accession>A0A1T4ZQJ0</accession>
<protein>
    <recommendedName>
        <fullName evidence="14">Aspartokinase</fullName>
        <ecNumber evidence="14">2.7.2.4</ecNumber>
    </recommendedName>
</protein>
<keyword evidence="18" id="KW-1185">Reference proteome</keyword>
<evidence type="ECO:0000256" key="3">
    <source>
        <dbReference type="ARBA" id="ARBA00004986"/>
    </source>
</evidence>
<dbReference type="EMBL" id="FUYN01000001">
    <property type="protein sequence ID" value="SKB24817.1"/>
    <property type="molecule type" value="Genomic_DNA"/>
</dbReference>
<evidence type="ECO:0000256" key="14">
    <source>
        <dbReference type="RuleBase" id="RU003448"/>
    </source>
</evidence>
<dbReference type="GO" id="GO:0005524">
    <property type="term" value="F:ATP binding"/>
    <property type="evidence" value="ECO:0007669"/>
    <property type="project" value="UniProtKB-KW"/>
</dbReference>
<feature type="binding site" evidence="13">
    <location>
        <begin position="208"/>
        <end position="209"/>
    </location>
    <ligand>
        <name>ATP</name>
        <dbReference type="ChEBI" id="CHEBI:30616"/>
    </ligand>
</feature>
<keyword evidence="8 14" id="KW-0418">Kinase</keyword>
<feature type="binding site" evidence="13">
    <location>
        <position position="219"/>
    </location>
    <ligand>
        <name>ATP</name>
        <dbReference type="ChEBI" id="CHEBI:30616"/>
    </ligand>
</feature>
<dbReference type="UniPathway" id="UPA00051">
    <property type="reaction ID" value="UER00462"/>
</dbReference>
<comment type="catalytic activity">
    <reaction evidence="12 14">
        <text>L-aspartate + ATP = 4-phospho-L-aspartate + ADP</text>
        <dbReference type="Rhea" id="RHEA:23776"/>
        <dbReference type="ChEBI" id="CHEBI:29991"/>
        <dbReference type="ChEBI" id="CHEBI:30616"/>
        <dbReference type="ChEBI" id="CHEBI:57535"/>
        <dbReference type="ChEBI" id="CHEBI:456216"/>
        <dbReference type="EC" id="2.7.2.4"/>
    </reaction>
</comment>
<dbReference type="InterPro" id="IPR001048">
    <property type="entry name" value="Asp/Glu/Uridylate_kinase"/>
</dbReference>
<dbReference type="NCBIfam" id="NF006540">
    <property type="entry name" value="PRK09034.1"/>
    <property type="match status" value="1"/>
</dbReference>
<dbReference type="Proteomes" id="UP000243406">
    <property type="component" value="Unassembled WGS sequence"/>
</dbReference>
<dbReference type="FunFam" id="3.30.2130.10:FF:000001">
    <property type="entry name" value="Bifunctional aspartokinase/homoserine dehydrogenase"/>
    <property type="match status" value="1"/>
</dbReference>
<proteinExistence type="inferred from homology"/>
<dbReference type="InterPro" id="IPR001341">
    <property type="entry name" value="Asp_kinase"/>
</dbReference>
<dbReference type="CDD" id="cd04911">
    <property type="entry name" value="ACT_AKiii-YclM-BS_1"/>
    <property type="match status" value="1"/>
</dbReference>
<dbReference type="GO" id="GO:0004072">
    <property type="term" value="F:aspartate kinase activity"/>
    <property type="evidence" value="ECO:0007669"/>
    <property type="project" value="UniProtKB-EC"/>
</dbReference>
<organism evidence="17 18">
    <name type="scientific">Acetoanaerobium noterae</name>
    <dbReference type="NCBI Taxonomy" id="745369"/>
    <lineage>
        <taxon>Bacteria</taxon>
        <taxon>Bacillati</taxon>
        <taxon>Bacillota</taxon>
        <taxon>Clostridia</taxon>
        <taxon>Peptostreptococcales</taxon>
        <taxon>Filifactoraceae</taxon>
        <taxon>Acetoanaerobium</taxon>
    </lineage>
</organism>
<comment type="pathway">
    <text evidence="2 15">Amino-acid biosynthesis; L-lysine biosynthesis via DAP pathway; (S)-tetrahydrodipicolinate from L-aspartate: step 1/4.</text>
</comment>
<dbReference type="GO" id="GO:0009088">
    <property type="term" value="P:threonine biosynthetic process"/>
    <property type="evidence" value="ECO:0007669"/>
    <property type="project" value="UniProtKB-UniPathway"/>
</dbReference>
<evidence type="ECO:0000313" key="18">
    <source>
        <dbReference type="Proteomes" id="UP000243406"/>
    </source>
</evidence>
<evidence type="ECO:0000256" key="10">
    <source>
        <dbReference type="ARBA" id="ARBA00022915"/>
    </source>
</evidence>
<keyword evidence="9 13" id="KW-0067">ATP-binding</keyword>
<feature type="domain" description="ACT" evidence="16">
    <location>
        <begin position="303"/>
        <end position="373"/>
    </location>
</feature>
<evidence type="ECO:0000256" key="9">
    <source>
        <dbReference type="ARBA" id="ARBA00022840"/>
    </source>
</evidence>
<reference evidence="18" key="1">
    <citation type="submission" date="2017-02" db="EMBL/GenBank/DDBJ databases">
        <authorList>
            <person name="Varghese N."/>
            <person name="Submissions S."/>
        </authorList>
    </citation>
    <scope>NUCLEOTIDE SEQUENCE [LARGE SCALE GENOMIC DNA]</scope>
    <source>
        <strain evidence="18">ATCC 35199</strain>
    </source>
</reference>
<comment type="function">
    <text evidence="1">Catalyzes the phosphorylation of the beta-carboxyl group of aspartic acid with ATP to yield 4-phospho-L-aspartate, which is involved in the branched biosynthetic pathway leading to the biosynthesis of amino acids threonine, isoleucine and methionine.</text>
</comment>
<evidence type="ECO:0000256" key="11">
    <source>
        <dbReference type="ARBA" id="ARBA00023154"/>
    </source>
</evidence>
<evidence type="ECO:0000313" key="17">
    <source>
        <dbReference type="EMBL" id="SKB24817.1"/>
    </source>
</evidence>
<evidence type="ECO:0000256" key="2">
    <source>
        <dbReference type="ARBA" id="ARBA00004766"/>
    </source>
</evidence>
<dbReference type="InterPro" id="IPR005260">
    <property type="entry name" value="Asp_kin_monofn"/>
</dbReference>
<comment type="pathway">
    <text evidence="3 15">Amino-acid biosynthesis; L-methionine biosynthesis via de novo pathway; L-homoserine from L-aspartate: step 1/3.</text>
</comment>
<comment type="similarity">
    <text evidence="5 14">Belongs to the aspartokinase family.</text>
</comment>
<dbReference type="PANTHER" id="PTHR21499">
    <property type="entry name" value="ASPARTATE KINASE"/>
    <property type="match status" value="1"/>
</dbReference>
<keyword evidence="6 14" id="KW-0808">Transferase</keyword>
<feature type="domain" description="ACT" evidence="16">
    <location>
        <begin position="379"/>
        <end position="442"/>
    </location>
</feature>
<feature type="binding site" evidence="13">
    <location>
        <position position="52"/>
    </location>
    <ligand>
        <name>substrate</name>
    </ligand>
</feature>
<evidence type="ECO:0000256" key="5">
    <source>
        <dbReference type="ARBA" id="ARBA00010122"/>
    </source>
</evidence>
<dbReference type="AlphaFoldDB" id="A0A1T4ZQJ0"/>
<evidence type="ECO:0000256" key="13">
    <source>
        <dbReference type="PIRSR" id="PIRSR000726-1"/>
    </source>
</evidence>
<dbReference type="OrthoDB" id="9799110at2"/>
<dbReference type="Pfam" id="PF00696">
    <property type="entry name" value="AA_kinase"/>
    <property type="match status" value="1"/>
</dbReference>
<dbReference type="PIRSF" id="PIRSF000726">
    <property type="entry name" value="Asp_kin"/>
    <property type="match status" value="1"/>
</dbReference>
<dbReference type="InterPro" id="IPR045865">
    <property type="entry name" value="ACT-like_dom_sf"/>
</dbReference>
<comment type="pathway">
    <text evidence="4 15">Amino-acid biosynthesis; L-threonine biosynthesis; L-threonine from L-aspartate: step 1/5.</text>
</comment>
<dbReference type="GO" id="GO:0019877">
    <property type="term" value="P:diaminopimelate biosynthetic process"/>
    <property type="evidence" value="ECO:0007669"/>
    <property type="project" value="UniProtKB-KW"/>
</dbReference>
<evidence type="ECO:0000256" key="7">
    <source>
        <dbReference type="ARBA" id="ARBA00022741"/>
    </source>
</evidence>
<dbReference type="Gene3D" id="3.30.2130.10">
    <property type="entry name" value="VC0802-like"/>
    <property type="match status" value="1"/>
</dbReference>
<dbReference type="SUPFAM" id="SSF55021">
    <property type="entry name" value="ACT-like"/>
    <property type="match status" value="2"/>
</dbReference>
<feature type="binding site" evidence="13">
    <location>
        <position position="117"/>
    </location>
    <ligand>
        <name>substrate</name>
    </ligand>
</feature>
<dbReference type="EC" id="2.7.2.4" evidence="14"/>
<dbReference type="InterPro" id="IPR054352">
    <property type="entry name" value="ACT_Aspartokinase"/>
</dbReference>
<evidence type="ECO:0000256" key="12">
    <source>
        <dbReference type="ARBA" id="ARBA00047872"/>
    </source>
</evidence>
<evidence type="ECO:0000259" key="16">
    <source>
        <dbReference type="PROSITE" id="PS51671"/>
    </source>
</evidence>
<sequence>MSEIVVSKFGGSSLADSNQFKKVKDIVFSNKKRKFIVPSAPGKRYKDDEKITDLLFQCYNSIENKEKFIETFKIIEDRYIQICNELELDLDILSYCEEIKNTVYQNKSLDYIVSRGEYLNAIVLAAYLGFKFVDAAEVIVFLEDGKLNFDETQSRLYKMSLEYDYAVIPGFYGATDKGIVKVFSRGGSDFSGSLVANGVNASLYENWTDVSGFLKADPRIVDHPRHIEKITYKELRELSYMGASVLHEDAVFPVKKSKIPIQIRNTNSPMDEGTLILSDFESPKYPKTITGIAGKKDFTVIAIEKMLMNEEKGFLRKLLSIIEDNDISVEHIPSGIDSVSLIISDEELRNKLDKVIEEIRTKLNPDSVEVYPNMALMAVVGKGMIRTRGISARLFTALKEQQINVRMISQGSSEINIIIGIENEDFESAVNAVYYAFEQANI</sequence>
<feature type="binding site" evidence="13">
    <location>
        <begin position="8"/>
        <end position="11"/>
    </location>
    <ligand>
        <name>ATP</name>
        <dbReference type="ChEBI" id="CHEBI:30616"/>
    </ligand>
</feature>
<dbReference type="UniPathway" id="UPA00050">
    <property type="reaction ID" value="UER00461"/>
</dbReference>
<evidence type="ECO:0000256" key="1">
    <source>
        <dbReference type="ARBA" id="ARBA00003121"/>
    </source>
</evidence>
<keyword evidence="7 13" id="KW-0547">Nucleotide-binding</keyword>
<dbReference type="InterPro" id="IPR002912">
    <property type="entry name" value="ACT_dom"/>
</dbReference>
<dbReference type="NCBIfam" id="TIGR00657">
    <property type="entry name" value="asp_kinases"/>
    <property type="match status" value="1"/>
</dbReference>
<dbReference type="InterPro" id="IPR036393">
    <property type="entry name" value="AceGlu_kinase-like_sf"/>
</dbReference>
<dbReference type="Gene3D" id="3.40.1160.10">
    <property type="entry name" value="Acetylglutamate kinase-like"/>
    <property type="match status" value="1"/>
</dbReference>
<dbReference type="PROSITE" id="PS51671">
    <property type="entry name" value="ACT"/>
    <property type="match status" value="2"/>
</dbReference>
<evidence type="ECO:0000256" key="4">
    <source>
        <dbReference type="ARBA" id="ARBA00005139"/>
    </source>
</evidence>
<evidence type="ECO:0000256" key="8">
    <source>
        <dbReference type="ARBA" id="ARBA00022777"/>
    </source>
</evidence>